<protein>
    <submittedName>
        <fullName evidence="4">Putative PIG3 family NAD(P)H quinone oxidoreductase</fullName>
    </submittedName>
</protein>
<dbReference type="Gene3D" id="3.40.50.720">
    <property type="entry name" value="NAD(P)-binding Rossmann-like Domain"/>
    <property type="match status" value="1"/>
</dbReference>
<proteinExistence type="predicted"/>
<dbReference type="NCBIfam" id="TIGR02824">
    <property type="entry name" value="quinone_pig3"/>
    <property type="match status" value="1"/>
</dbReference>
<dbReference type="Gene3D" id="3.90.180.10">
    <property type="entry name" value="Medium-chain alcohol dehydrogenases, catalytic domain"/>
    <property type="match status" value="1"/>
</dbReference>
<dbReference type="PANTHER" id="PTHR48106">
    <property type="entry name" value="QUINONE OXIDOREDUCTASE PIG3-RELATED"/>
    <property type="match status" value="1"/>
</dbReference>
<dbReference type="Pfam" id="PF00107">
    <property type="entry name" value="ADH_zinc_N"/>
    <property type="match status" value="1"/>
</dbReference>
<name>A0A495JKQ2_9ACTN</name>
<reference evidence="4 5" key="1">
    <citation type="submission" date="2018-10" db="EMBL/GenBank/DDBJ databases">
        <title>Sequencing the genomes of 1000 actinobacteria strains.</title>
        <authorList>
            <person name="Klenk H.-P."/>
        </authorList>
    </citation>
    <scope>NUCLEOTIDE SEQUENCE [LARGE SCALE GENOMIC DNA]</scope>
    <source>
        <strain evidence="4 5">DSM 45175</strain>
    </source>
</reference>
<dbReference type="PANTHER" id="PTHR48106:SF8">
    <property type="entry name" value="OS02G0805600 PROTEIN"/>
    <property type="match status" value="1"/>
</dbReference>
<dbReference type="AlphaFoldDB" id="A0A495JKQ2"/>
<dbReference type="GO" id="GO:0070402">
    <property type="term" value="F:NADPH binding"/>
    <property type="evidence" value="ECO:0007669"/>
    <property type="project" value="TreeGrafter"/>
</dbReference>
<keyword evidence="1" id="KW-0521">NADP</keyword>
<dbReference type="InterPro" id="IPR013149">
    <property type="entry name" value="ADH-like_C"/>
</dbReference>
<sequence length="361" mass="37758">MRLRAVCQIGPELVESTAHHPGAGLRTAPGCARLDSMKAITVPEPGGPEALVWADVPDPELGPGEVLVDVRATAVNRADVLQRQGNYAPPKGASPYPGLECSGVISAIAPDVTGWQVGQEVCALLTGGGYAQRVAVPAGQLLPVPASVDLVEAACLPEVACTVWSNVVRVARLGMGETLLVHGGGSGIGTFAIQLGVALGANVIVTARASKHEQLRKLGATHVVDYRDQDFVEEVKAATDGHGADVILDIMGGSYLGRNVQALATDGRIVVIGLQGGRKGELNLNSLMAKRGSVIGTTLRARSKEDKAAIVRGVREEVWPLVESGAIRPVVDRRLPVTEAAQAHRILEESNHLGKVLLTME</sequence>
<keyword evidence="2" id="KW-0560">Oxidoreductase</keyword>
<dbReference type="InterPro" id="IPR011032">
    <property type="entry name" value="GroES-like_sf"/>
</dbReference>
<accession>A0A495JKQ2</accession>
<dbReference type="GO" id="GO:0016651">
    <property type="term" value="F:oxidoreductase activity, acting on NAD(P)H"/>
    <property type="evidence" value="ECO:0007669"/>
    <property type="project" value="TreeGrafter"/>
</dbReference>
<dbReference type="InterPro" id="IPR020843">
    <property type="entry name" value="ER"/>
</dbReference>
<evidence type="ECO:0000313" key="5">
    <source>
        <dbReference type="Proteomes" id="UP000277671"/>
    </source>
</evidence>
<evidence type="ECO:0000256" key="1">
    <source>
        <dbReference type="ARBA" id="ARBA00022857"/>
    </source>
</evidence>
<dbReference type="InterPro" id="IPR014189">
    <property type="entry name" value="Quinone_OxRdtase_PIG3"/>
</dbReference>
<evidence type="ECO:0000256" key="2">
    <source>
        <dbReference type="ARBA" id="ARBA00023002"/>
    </source>
</evidence>
<comment type="caution">
    <text evidence="4">The sequence shown here is derived from an EMBL/GenBank/DDBJ whole genome shotgun (WGS) entry which is preliminary data.</text>
</comment>
<dbReference type="SUPFAM" id="SSF50129">
    <property type="entry name" value="GroES-like"/>
    <property type="match status" value="1"/>
</dbReference>
<dbReference type="Pfam" id="PF08240">
    <property type="entry name" value="ADH_N"/>
    <property type="match status" value="1"/>
</dbReference>
<dbReference type="InterPro" id="IPR036291">
    <property type="entry name" value="NAD(P)-bd_dom_sf"/>
</dbReference>
<dbReference type="Proteomes" id="UP000277671">
    <property type="component" value="Unassembled WGS sequence"/>
</dbReference>
<dbReference type="CDD" id="cd05276">
    <property type="entry name" value="p53_inducible_oxidoreductase"/>
    <property type="match status" value="1"/>
</dbReference>
<dbReference type="InterPro" id="IPR013154">
    <property type="entry name" value="ADH-like_N"/>
</dbReference>
<dbReference type="SMART" id="SM00829">
    <property type="entry name" value="PKS_ER"/>
    <property type="match status" value="1"/>
</dbReference>
<organism evidence="4 5">
    <name type="scientific">Micromonospora pisi</name>
    <dbReference type="NCBI Taxonomy" id="589240"/>
    <lineage>
        <taxon>Bacteria</taxon>
        <taxon>Bacillati</taxon>
        <taxon>Actinomycetota</taxon>
        <taxon>Actinomycetes</taxon>
        <taxon>Micromonosporales</taxon>
        <taxon>Micromonosporaceae</taxon>
        <taxon>Micromonospora</taxon>
    </lineage>
</organism>
<evidence type="ECO:0000259" key="3">
    <source>
        <dbReference type="SMART" id="SM00829"/>
    </source>
</evidence>
<dbReference type="SUPFAM" id="SSF51735">
    <property type="entry name" value="NAD(P)-binding Rossmann-fold domains"/>
    <property type="match status" value="1"/>
</dbReference>
<gene>
    <name evidence="4" type="ORF">BDK92_3756</name>
</gene>
<feature type="domain" description="Enoyl reductase (ER)" evidence="3">
    <location>
        <begin position="46"/>
        <end position="358"/>
    </location>
</feature>
<keyword evidence="5" id="KW-1185">Reference proteome</keyword>
<dbReference type="EMBL" id="RBKT01000001">
    <property type="protein sequence ID" value="RKR89411.1"/>
    <property type="molecule type" value="Genomic_DNA"/>
</dbReference>
<evidence type="ECO:0000313" key="4">
    <source>
        <dbReference type="EMBL" id="RKR89411.1"/>
    </source>
</evidence>